<feature type="compositionally biased region" description="Acidic residues" evidence="1">
    <location>
        <begin position="160"/>
        <end position="208"/>
    </location>
</feature>
<reference evidence="2" key="1">
    <citation type="journal article" date="2021" name="Genome Biol. Evol.">
        <title>The assembled and annotated genome of the fairy-ring fungus Marasmius oreades.</title>
        <authorList>
            <person name="Hiltunen M."/>
            <person name="Ament-Velasquez S.L."/>
            <person name="Johannesson H."/>
        </authorList>
    </citation>
    <scope>NUCLEOTIDE SEQUENCE</scope>
    <source>
        <strain evidence="2">03SP1</strain>
    </source>
</reference>
<keyword evidence="3" id="KW-1185">Reference proteome</keyword>
<dbReference type="OrthoDB" id="2387165at2759"/>
<feature type="region of interest" description="Disordered" evidence="1">
    <location>
        <begin position="154"/>
        <end position="230"/>
    </location>
</feature>
<dbReference type="InterPro" id="IPR053729">
    <property type="entry name" value="MAD2L1BP_domain_sf"/>
</dbReference>
<organism evidence="2 3">
    <name type="scientific">Marasmius oreades</name>
    <name type="common">fairy-ring Marasmius</name>
    <dbReference type="NCBI Taxonomy" id="181124"/>
    <lineage>
        <taxon>Eukaryota</taxon>
        <taxon>Fungi</taxon>
        <taxon>Dikarya</taxon>
        <taxon>Basidiomycota</taxon>
        <taxon>Agaricomycotina</taxon>
        <taxon>Agaricomycetes</taxon>
        <taxon>Agaricomycetidae</taxon>
        <taxon>Agaricales</taxon>
        <taxon>Marasmiineae</taxon>
        <taxon>Marasmiaceae</taxon>
        <taxon>Marasmius</taxon>
    </lineage>
</organism>
<proteinExistence type="predicted"/>
<dbReference type="Proteomes" id="UP001049176">
    <property type="component" value="Chromosome 3"/>
</dbReference>
<dbReference type="RefSeq" id="XP_043011895.1">
    <property type="nucleotide sequence ID" value="XM_043150805.1"/>
</dbReference>
<dbReference type="EMBL" id="CM032183">
    <property type="protein sequence ID" value="KAG7095425.1"/>
    <property type="molecule type" value="Genomic_DNA"/>
</dbReference>
<protein>
    <submittedName>
        <fullName evidence="2">Uncharacterized protein</fullName>
    </submittedName>
</protein>
<evidence type="ECO:0000313" key="3">
    <source>
        <dbReference type="Proteomes" id="UP001049176"/>
    </source>
</evidence>
<evidence type="ECO:0000313" key="2">
    <source>
        <dbReference type="EMBL" id="KAG7095425.1"/>
    </source>
</evidence>
<gene>
    <name evidence="2" type="ORF">E1B28_006174</name>
</gene>
<feature type="region of interest" description="Disordered" evidence="1">
    <location>
        <begin position="313"/>
        <end position="332"/>
    </location>
</feature>
<evidence type="ECO:0000256" key="1">
    <source>
        <dbReference type="SAM" id="MobiDB-lite"/>
    </source>
</evidence>
<dbReference type="GeneID" id="66075250"/>
<dbReference type="AlphaFoldDB" id="A0A9P7S5A9"/>
<dbReference type="KEGG" id="more:E1B28_006174"/>
<feature type="compositionally biased region" description="Low complexity" evidence="1">
    <location>
        <begin position="209"/>
        <end position="223"/>
    </location>
</feature>
<comment type="caution">
    <text evidence="2">The sequence shown here is derived from an EMBL/GenBank/DDBJ whole genome shotgun (WGS) entry which is preliminary data.</text>
</comment>
<accession>A0A9P7S5A9</accession>
<sequence length="385" mass="43063">MAELSHPRIPTVKLDVPVITDSIAARLAKILFNHVLFLKSQIPLPVLILHKQRLTNTKADRPRLELLDTLDILSSHLDTTFTALSTAYARCEGECWNPSDDTNISHNDTKSSRATYLAILIGPSISTAKAKVILGVDGLEEKLWGMRDDSVLRYERAEDQGDDLEDDNDEESSEEAENSGEEGPEISDSDSEDEGEATENEGEEEEDIPQASPQSSSQMQPHEPLSHSAQPRKIQTYADLQLILQKADRLLSNTLARAEGEGRGMSCEMALTQTNILLRAPRRFKHPAWIPRQNMGRVMERVVREFEEARGVQDTPEEVTTQNGRKKKGRTADKAKVEGVWVTSSSYGATDPSSNNITTANGKHDEDELNEMIWWSWEREVVGFN</sequence>
<dbReference type="Gene3D" id="3.30.900.20">
    <property type="match status" value="1"/>
</dbReference>
<name>A0A9P7S5A9_9AGAR</name>